<dbReference type="PANTHER" id="PTHR17630:SF44">
    <property type="entry name" value="PROTEIN AIM2"/>
    <property type="match status" value="1"/>
</dbReference>
<dbReference type="PANTHER" id="PTHR17630">
    <property type="entry name" value="DIENELACTONE HYDROLASE"/>
    <property type="match status" value="1"/>
</dbReference>
<dbReference type="Gene3D" id="3.40.50.1820">
    <property type="entry name" value="alpha/beta hydrolase"/>
    <property type="match status" value="1"/>
</dbReference>
<accession>A0A067P7D1</accession>
<dbReference type="InParanoid" id="A0A067P7D1"/>
<evidence type="ECO:0000313" key="2">
    <source>
        <dbReference type="EMBL" id="KDQ50689.1"/>
    </source>
</evidence>
<protein>
    <recommendedName>
        <fullName evidence="1">Dienelactone hydrolase domain-containing protein</fullName>
    </recommendedName>
</protein>
<dbReference type="InterPro" id="IPR029058">
    <property type="entry name" value="AB_hydrolase_fold"/>
</dbReference>
<evidence type="ECO:0000259" key="1">
    <source>
        <dbReference type="Pfam" id="PF01738"/>
    </source>
</evidence>
<dbReference type="SUPFAM" id="SSF53474">
    <property type="entry name" value="alpha/beta-Hydrolases"/>
    <property type="match status" value="1"/>
</dbReference>
<keyword evidence="3" id="KW-1185">Reference proteome</keyword>
<gene>
    <name evidence="2" type="ORF">JAAARDRAFT_41769</name>
</gene>
<sequence>MSFCEHCVSGVRHEGTPEGKLEAIGGVECYVATPSVDYPKDKVVLILPDVFGHVLINTQLLADDFARNGFKTIIPDNCNGDPAPADGLSPGNTTGFDLGEWFAKHGADKARPPIDAVIAALKDQGVTRFGVNGYCWGARYCFDLAFENVVHVVASSHPSLIQPDDLKKYAETSKAPLLINSCEVDPQFPKEKQELADELFGNGKFAPGYERTYWDGCTHGFAVRGDISNPKVKVGKEGAFKATVEHFLKYL</sequence>
<dbReference type="OrthoDB" id="17560at2759"/>
<name>A0A067P7D1_9AGAM</name>
<dbReference type="InterPro" id="IPR002925">
    <property type="entry name" value="Dienelactn_hydro"/>
</dbReference>
<evidence type="ECO:0000313" key="3">
    <source>
        <dbReference type="Proteomes" id="UP000027265"/>
    </source>
</evidence>
<dbReference type="Proteomes" id="UP000027265">
    <property type="component" value="Unassembled WGS sequence"/>
</dbReference>
<dbReference type="HOGENOM" id="CLU_054590_2_2_1"/>
<reference evidence="3" key="1">
    <citation type="journal article" date="2014" name="Proc. Natl. Acad. Sci. U.S.A.">
        <title>Extensive sampling of basidiomycete genomes demonstrates inadequacy of the white-rot/brown-rot paradigm for wood decay fungi.</title>
        <authorList>
            <person name="Riley R."/>
            <person name="Salamov A.A."/>
            <person name="Brown D.W."/>
            <person name="Nagy L.G."/>
            <person name="Floudas D."/>
            <person name="Held B.W."/>
            <person name="Levasseur A."/>
            <person name="Lombard V."/>
            <person name="Morin E."/>
            <person name="Otillar R."/>
            <person name="Lindquist E.A."/>
            <person name="Sun H."/>
            <person name="LaButti K.M."/>
            <person name="Schmutz J."/>
            <person name="Jabbour D."/>
            <person name="Luo H."/>
            <person name="Baker S.E."/>
            <person name="Pisabarro A.G."/>
            <person name="Walton J.D."/>
            <person name="Blanchette R.A."/>
            <person name="Henrissat B."/>
            <person name="Martin F."/>
            <person name="Cullen D."/>
            <person name="Hibbett D.S."/>
            <person name="Grigoriev I.V."/>
        </authorList>
    </citation>
    <scope>NUCLEOTIDE SEQUENCE [LARGE SCALE GENOMIC DNA]</scope>
    <source>
        <strain evidence="3">MUCL 33604</strain>
    </source>
</reference>
<dbReference type="EMBL" id="KL197756">
    <property type="protein sequence ID" value="KDQ50689.1"/>
    <property type="molecule type" value="Genomic_DNA"/>
</dbReference>
<proteinExistence type="predicted"/>
<dbReference type="Pfam" id="PF01738">
    <property type="entry name" value="DLH"/>
    <property type="match status" value="1"/>
</dbReference>
<feature type="domain" description="Dienelactone hydrolase" evidence="1">
    <location>
        <begin position="28"/>
        <end position="250"/>
    </location>
</feature>
<dbReference type="GO" id="GO:0016787">
    <property type="term" value="F:hydrolase activity"/>
    <property type="evidence" value="ECO:0007669"/>
    <property type="project" value="InterPro"/>
</dbReference>
<organism evidence="2 3">
    <name type="scientific">Jaapia argillacea MUCL 33604</name>
    <dbReference type="NCBI Taxonomy" id="933084"/>
    <lineage>
        <taxon>Eukaryota</taxon>
        <taxon>Fungi</taxon>
        <taxon>Dikarya</taxon>
        <taxon>Basidiomycota</taxon>
        <taxon>Agaricomycotina</taxon>
        <taxon>Agaricomycetes</taxon>
        <taxon>Agaricomycetidae</taxon>
        <taxon>Jaapiales</taxon>
        <taxon>Jaapiaceae</taxon>
        <taxon>Jaapia</taxon>
    </lineage>
</organism>
<dbReference type="STRING" id="933084.A0A067P7D1"/>
<dbReference type="AlphaFoldDB" id="A0A067P7D1"/>